<accession>Q0FMG7</accession>
<evidence type="ECO:0000313" key="3">
    <source>
        <dbReference type="Proteomes" id="UP000006230"/>
    </source>
</evidence>
<dbReference type="Proteomes" id="UP000006230">
    <property type="component" value="Unassembled WGS sequence"/>
</dbReference>
<comment type="caution">
    <text evidence="2">The sequence shown here is derived from an EMBL/GenBank/DDBJ whole genome shotgun (WGS) entry which is preliminary data.</text>
</comment>
<keyword evidence="3" id="KW-1185">Reference proteome</keyword>
<dbReference type="RefSeq" id="WP_007804001.1">
    <property type="nucleotide sequence ID" value="NZ_DS022280.1"/>
</dbReference>
<dbReference type="InterPro" id="IPR037401">
    <property type="entry name" value="SnoaL-like"/>
</dbReference>
<dbReference type="EMBL" id="AATQ01000027">
    <property type="protein sequence ID" value="EAU45431.1"/>
    <property type="molecule type" value="Genomic_DNA"/>
</dbReference>
<protein>
    <recommendedName>
        <fullName evidence="1">SnoaL-like domain-containing protein</fullName>
    </recommendedName>
</protein>
<evidence type="ECO:0000259" key="1">
    <source>
        <dbReference type="Pfam" id="PF12680"/>
    </source>
</evidence>
<reference evidence="2 3" key="1">
    <citation type="journal article" date="2010" name="J. Bacteriol.">
        <title>Genome sequences of Pelagibaca bermudensis HTCC2601T and Maritimibacter alkaliphilus HTCC2654T, the type strains of two marine Roseobacter genera.</title>
        <authorList>
            <person name="Thrash J.C."/>
            <person name="Cho J.C."/>
            <person name="Ferriera S."/>
            <person name="Johnson J."/>
            <person name="Vergin K.L."/>
            <person name="Giovannoni S.J."/>
        </authorList>
    </citation>
    <scope>NUCLEOTIDE SEQUENCE [LARGE SCALE GENOMIC DNA]</scope>
    <source>
        <strain evidence="3">DSM 26914 / JCM 13377 / KCTC 12554 / HTCC2601</strain>
    </source>
</reference>
<evidence type="ECO:0000313" key="2">
    <source>
        <dbReference type="EMBL" id="EAU45431.1"/>
    </source>
</evidence>
<name>Q0FMG7_SALBH</name>
<dbReference type="SUPFAM" id="SSF54427">
    <property type="entry name" value="NTF2-like"/>
    <property type="match status" value="1"/>
</dbReference>
<dbReference type="eggNOG" id="COG3631">
    <property type="taxonomic scope" value="Bacteria"/>
</dbReference>
<sequence length="140" mass="15641">MSTTLSIDPETLGPEARIVHDYLEASMVPDPERAATYMADDVVITFTGGRVYHHPSGPAGFNAMRYAWVKKDMRQFDVARGAEGTVVYSTGYLYGEWHDGTAFEGNRYVDRFVVENGKIVKMDVWNDSAERILSARGIEA</sequence>
<gene>
    <name evidence="2" type="ORF">R2601_00525</name>
</gene>
<dbReference type="HOGENOM" id="CLU_129682_0_0_5"/>
<dbReference type="Gene3D" id="3.10.450.50">
    <property type="match status" value="1"/>
</dbReference>
<dbReference type="AlphaFoldDB" id="Q0FMG7"/>
<dbReference type="OrthoDB" id="8635217at2"/>
<dbReference type="InterPro" id="IPR032710">
    <property type="entry name" value="NTF2-like_dom_sf"/>
</dbReference>
<organism evidence="2 3">
    <name type="scientific">Salipiger bermudensis (strain DSM 26914 / JCM 13377 / KCTC 12554 / HTCC2601)</name>
    <name type="common">Pelagibaca bermudensis</name>
    <dbReference type="NCBI Taxonomy" id="314265"/>
    <lineage>
        <taxon>Bacteria</taxon>
        <taxon>Pseudomonadati</taxon>
        <taxon>Pseudomonadota</taxon>
        <taxon>Alphaproteobacteria</taxon>
        <taxon>Rhodobacterales</taxon>
        <taxon>Roseobacteraceae</taxon>
        <taxon>Salipiger</taxon>
    </lineage>
</organism>
<feature type="domain" description="SnoaL-like" evidence="1">
    <location>
        <begin position="19"/>
        <end position="121"/>
    </location>
</feature>
<dbReference type="STRING" id="314265.R2601_00525"/>
<dbReference type="Pfam" id="PF12680">
    <property type="entry name" value="SnoaL_2"/>
    <property type="match status" value="1"/>
</dbReference>
<proteinExistence type="predicted"/>